<evidence type="ECO:0000313" key="5">
    <source>
        <dbReference type="EMBL" id="MPN00505.1"/>
    </source>
</evidence>
<dbReference type="GO" id="GO:0005524">
    <property type="term" value="F:ATP binding"/>
    <property type="evidence" value="ECO:0007669"/>
    <property type="project" value="UniProtKB-KW"/>
</dbReference>
<evidence type="ECO:0000259" key="4">
    <source>
        <dbReference type="Pfam" id="PF12399"/>
    </source>
</evidence>
<dbReference type="InterPro" id="IPR027417">
    <property type="entry name" value="P-loop_NTPase"/>
</dbReference>
<dbReference type="Pfam" id="PF12399">
    <property type="entry name" value="BCA_ABC_TP_C"/>
    <property type="match status" value="1"/>
</dbReference>
<organism evidence="5">
    <name type="scientific">bioreactor metagenome</name>
    <dbReference type="NCBI Taxonomy" id="1076179"/>
    <lineage>
        <taxon>unclassified sequences</taxon>
        <taxon>metagenomes</taxon>
        <taxon>ecological metagenomes</taxon>
    </lineage>
</organism>
<dbReference type="GO" id="GO:1903806">
    <property type="term" value="P:L-isoleucine import across plasma membrane"/>
    <property type="evidence" value="ECO:0007669"/>
    <property type="project" value="TreeGrafter"/>
</dbReference>
<dbReference type="GO" id="GO:0005304">
    <property type="term" value="F:L-valine transmembrane transporter activity"/>
    <property type="evidence" value="ECO:0007669"/>
    <property type="project" value="TreeGrafter"/>
</dbReference>
<protein>
    <submittedName>
        <fullName evidence="5">Lipopolysaccharide export system ATP-binding protein LptB</fullName>
        <ecNumber evidence="5">3.6.3.-</ecNumber>
    </submittedName>
</protein>
<evidence type="ECO:0000256" key="2">
    <source>
        <dbReference type="ARBA" id="ARBA00022741"/>
    </source>
</evidence>
<dbReference type="GO" id="GO:0015192">
    <property type="term" value="F:L-phenylalanine transmembrane transporter activity"/>
    <property type="evidence" value="ECO:0007669"/>
    <property type="project" value="TreeGrafter"/>
</dbReference>
<proteinExistence type="predicted"/>
<dbReference type="GO" id="GO:0015188">
    <property type="term" value="F:L-isoleucine transmembrane transporter activity"/>
    <property type="evidence" value="ECO:0007669"/>
    <property type="project" value="TreeGrafter"/>
</dbReference>
<dbReference type="InterPro" id="IPR051120">
    <property type="entry name" value="ABC_AA/LPS_Transport"/>
</dbReference>
<keyword evidence="3 5" id="KW-0067">ATP-binding</keyword>
<dbReference type="EMBL" id="VSSQ01046544">
    <property type="protein sequence ID" value="MPN00505.1"/>
    <property type="molecule type" value="Genomic_DNA"/>
</dbReference>
<name>A0A645EEM6_9ZZZZ</name>
<reference evidence="5" key="1">
    <citation type="submission" date="2019-08" db="EMBL/GenBank/DDBJ databases">
        <authorList>
            <person name="Kucharzyk K."/>
            <person name="Murdoch R.W."/>
            <person name="Higgins S."/>
            <person name="Loffler F."/>
        </authorList>
    </citation>
    <scope>NUCLEOTIDE SEQUENCE</scope>
</reference>
<evidence type="ECO:0000256" key="3">
    <source>
        <dbReference type="ARBA" id="ARBA00022840"/>
    </source>
</evidence>
<dbReference type="EC" id="3.6.3.-" evidence="5"/>
<dbReference type="InterPro" id="IPR032823">
    <property type="entry name" value="BCA_ABC_TP_C"/>
</dbReference>
<sequence>MLAVALALATDPKLLLLDEPATGLNPVETKELIEIILKIRDERKITVFLIEHNMNLVVSISDRLAVICYGEKLTEGKPQEVANDPRVIEAYLGRGYKENVS</sequence>
<dbReference type="GO" id="GO:0015808">
    <property type="term" value="P:L-alanine transport"/>
    <property type="evidence" value="ECO:0007669"/>
    <property type="project" value="TreeGrafter"/>
</dbReference>
<dbReference type="GO" id="GO:0016787">
    <property type="term" value="F:hydrolase activity"/>
    <property type="evidence" value="ECO:0007669"/>
    <property type="project" value="UniProtKB-KW"/>
</dbReference>
<gene>
    <name evidence="5" type="primary">lptB_81</name>
    <name evidence="5" type="ORF">SDC9_147700</name>
</gene>
<evidence type="ECO:0000256" key="1">
    <source>
        <dbReference type="ARBA" id="ARBA00022448"/>
    </source>
</evidence>
<feature type="domain" description="Branched-chain amino acid ATP-binding cassette transporter C-terminal" evidence="4">
    <location>
        <begin position="71"/>
        <end position="96"/>
    </location>
</feature>
<dbReference type="PANTHER" id="PTHR45772:SF7">
    <property type="entry name" value="AMINO ACID ABC TRANSPORTER ATP-BINDING PROTEIN"/>
    <property type="match status" value="1"/>
</dbReference>
<keyword evidence="1" id="KW-0813">Transport</keyword>
<dbReference type="GO" id="GO:0005886">
    <property type="term" value="C:plasma membrane"/>
    <property type="evidence" value="ECO:0007669"/>
    <property type="project" value="TreeGrafter"/>
</dbReference>
<keyword evidence="5" id="KW-0378">Hydrolase</keyword>
<dbReference type="SUPFAM" id="SSF52540">
    <property type="entry name" value="P-loop containing nucleoside triphosphate hydrolases"/>
    <property type="match status" value="1"/>
</dbReference>
<dbReference type="GO" id="GO:1903805">
    <property type="term" value="P:L-valine import across plasma membrane"/>
    <property type="evidence" value="ECO:0007669"/>
    <property type="project" value="TreeGrafter"/>
</dbReference>
<dbReference type="AlphaFoldDB" id="A0A645EEM6"/>
<accession>A0A645EEM6</accession>
<dbReference type="Gene3D" id="3.40.50.300">
    <property type="entry name" value="P-loop containing nucleotide triphosphate hydrolases"/>
    <property type="match status" value="1"/>
</dbReference>
<comment type="caution">
    <text evidence="5">The sequence shown here is derived from an EMBL/GenBank/DDBJ whole genome shotgun (WGS) entry which is preliminary data.</text>
</comment>
<dbReference type="GO" id="GO:0042941">
    <property type="term" value="P:D-alanine transmembrane transport"/>
    <property type="evidence" value="ECO:0007669"/>
    <property type="project" value="TreeGrafter"/>
</dbReference>
<dbReference type="PANTHER" id="PTHR45772">
    <property type="entry name" value="CONSERVED COMPONENT OF ABC TRANSPORTER FOR NATURAL AMINO ACIDS-RELATED"/>
    <property type="match status" value="1"/>
</dbReference>
<keyword evidence="2" id="KW-0547">Nucleotide-binding</keyword>